<dbReference type="GO" id="GO:0005886">
    <property type="term" value="C:plasma membrane"/>
    <property type="evidence" value="ECO:0007669"/>
    <property type="project" value="TreeGrafter"/>
</dbReference>
<dbReference type="EMBL" id="CVRI01000024">
    <property type="protein sequence ID" value="CRK92203.1"/>
    <property type="molecule type" value="Genomic_DNA"/>
</dbReference>
<evidence type="ECO:0000256" key="5">
    <source>
        <dbReference type="ARBA" id="ARBA00023212"/>
    </source>
</evidence>
<dbReference type="GO" id="GO:0005737">
    <property type="term" value="C:cytoplasm"/>
    <property type="evidence" value="ECO:0007669"/>
    <property type="project" value="UniProtKB-ARBA"/>
</dbReference>
<dbReference type="Gene3D" id="1.20.58.60">
    <property type="match status" value="1"/>
</dbReference>
<sequence length="193" mass="22203">MFFSPTVTRLREKWDETSNSVMKRKSELVNMLGDSQRYDAKRQEIEVWLTRMESRSERMGSTAAQADVPDFVVVDAQQKEQKNFHAELHTYKHHIELFNQLTQKLIAVYPDDDTSRIKRMTESVNLRYKNLNNTVATRAKSIHTTVNSVQSFDKSLEQFLAWLSEAESLCETAEALISEGGEIESKALVNLKA</sequence>
<reference evidence="6 7" key="1">
    <citation type="submission" date="2015-04" db="EMBL/GenBank/DDBJ databases">
        <authorList>
            <person name="Syromyatnikov M.Y."/>
            <person name="Popov V.N."/>
        </authorList>
    </citation>
    <scope>NUCLEOTIDE SEQUENCE [LARGE SCALE GENOMIC DNA]</scope>
</reference>
<dbReference type="STRING" id="568069.A0A1J1HW39"/>
<accession>A0A1J1HW39</accession>
<evidence type="ECO:0000256" key="1">
    <source>
        <dbReference type="ARBA" id="ARBA00004413"/>
    </source>
</evidence>
<dbReference type="InterPro" id="IPR002017">
    <property type="entry name" value="Spectrin_repeat"/>
</dbReference>
<dbReference type="PANTHER" id="PTHR12268:SF14">
    <property type="entry name" value="DYSTROPHIN-1"/>
    <property type="match status" value="1"/>
</dbReference>
<dbReference type="GO" id="GO:0045202">
    <property type="term" value="C:synapse"/>
    <property type="evidence" value="ECO:0007669"/>
    <property type="project" value="GOC"/>
</dbReference>
<dbReference type="Pfam" id="PF00435">
    <property type="entry name" value="Spectrin"/>
    <property type="match status" value="1"/>
</dbReference>
<keyword evidence="3" id="KW-0963">Cytoplasm</keyword>
<evidence type="ECO:0000313" key="6">
    <source>
        <dbReference type="EMBL" id="CRK92203.1"/>
    </source>
</evidence>
<keyword evidence="5" id="KW-0206">Cytoskeleton</keyword>
<dbReference type="GO" id="GO:0099536">
    <property type="term" value="P:synaptic signaling"/>
    <property type="evidence" value="ECO:0007669"/>
    <property type="project" value="TreeGrafter"/>
</dbReference>
<name>A0A1J1HW39_9DIPT</name>
<dbReference type="SMART" id="SM00150">
    <property type="entry name" value="SPEC"/>
    <property type="match status" value="1"/>
</dbReference>
<dbReference type="OrthoDB" id="7789927at2759"/>
<comment type="subcellular location">
    <subcellularLocation>
        <location evidence="1">Cell membrane</location>
        <topology evidence="1">Peripheral membrane protein</topology>
        <orientation evidence="1">Cytoplasmic side</orientation>
    </subcellularLocation>
    <subcellularLocation>
        <location evidence="2">Cytoplasm</location>
    </subcellularLocation>
</comment>
<dbReference type="InterPro" id="IPR018159">
    <property type="entry name" value="Spectrin/alpha-actinin"/>
</dbReference>
<evidence type="ECO:0000256" key="3">
    <source>
        <dbReference type="ARBA" id="ARBA00022490"/>
    </source>
</evidence>
<evidence type="ECO:0000256" key="2">
    <source>
        <dbReference type="ARBA" id="ARBA00004496"/>
    </source>
</evidence>
<dbReference type="AlphaFoldDB" id="A0A1J1HW39"/>
<gene>
    <name evidence="6" type="primary">similar to Dystrophin</name>
    <name evidence="6" type="ORF">CLUMA_CG005768</name>
</gene>
<dbReference type="PANTHER" id="PTHR12268">
    <property type="entry name" value="E3 UBIQUITIN-PROTEIN LIGASE KCMF1"/>
    <property type="match status" value="1"/>
</dbReference>
<protein>
    <submittedName>
        <fullName evidence="6">CLUMA_CG005768, isoform A</fullName>
    </submittedName>
</protein>
<keyword evidence="7" id="KW-1185">Reference proteome</keyword>
<organism evidence="6 7">
    <name type="scientific">Clunio marinus</name>
    <dbReference type="NCBI Taxonomy" id="568069"/>
    <lineage>
        <taxon>Eukaryota</taxon>
        <taxon>Metazoa</taxon>
        <taxon>Ecdysozoa</taxon>
        <taxon>Arthropoda</taxon>
        <taxon>Hexapoda</taxon>
        <taxon>Insecta</taxon>
        <taxon>Pterygota</taxon>
        <taxon>Neoptera</taxon>
        <taxon>Endopterygota</taxon>
        <taxon>Diptera</taxon>
        <taxon>Nematocera</taxon>
        <taxon>Chironomoidea</taxon>
        <taxon>Chironomidae</taxon>
        <taxon>Clunio</taxon>
    </lineage>
</organism>
<evidence type="ECO:0000313" key="7">
    <source>
        <dbReference type="Proteomes" id="UP000183832"/>
    </source>
</evidence>
<dbReference type="SUPFAM" id="SSF46966">
    <property type="entry name" value="Spectrin repeat"/>
    <property type="match status" value="1"/>
</dbReference>
<proteinExistence type="predicted"/>
<dbReference type="InterPro" id="IPR050774">
    <property type="entry name" value="KCMF1/Dystrophin"/>
</dbReference>
<keyword evidence="4" id="KW-0106">Calcium</keyword>
<evidence type="ECO:0000256" key="4">
    <source>
        <dbReference type="ARBA" id="ARBA00022837"/>
    </source>
</evidence>
<dbReference type="Proteomes" id="UP000183832">
    <property type="component" value="Unassembled WGS sequence"/>
</dbReference>